<dbReference type="AlphaFoldDB" id="A0A1I6Y1Q0"/>
<organism evidence="2 3">
    <name type="scientific">Sedimentitalea nanhaiensis</name>
    <dbReference type="NCBI Taxonomy" id="999627"/>
    <lineage>
        <taxon>Bacteria</taxon>
        <taxon>Pseudomonadati</taxon>
        <taxon>Pseudomonadota</taxon>
        <taxon>Alphaproteobacteria</taxon>
        <taxon>Rhodobacterales</taxon>
        <taxon>Paracoccaceae</taxon>
        <taxon>Sedimentitalea</taxon>
    </lineage>
</organism>
<dbReference type="RefSeq" id="WP_027260467.1">
    <property type="nucleotide sequence ID" value="NZ_FPAW01000002.1"/>
</dbReference>
<dbReference type="OrthoDB" id="974738at2"/>
<evidence type="ECO:0000313" key="3">
    <source>
        <dbReference type="Proteomes" id="UP000182466"/>
    </source>
</evidence>
<evidence type="ECO:0000256" key="1">
    <source>
        <dbReference type="SAM" id="SignalP"/>
    </source>
</evidence>
<keyword evidence="3" id="KW-1185">Reference proteome</keyword>
<dbReference type="STRING" id="999627.SAMN05216236_10218"/>
<evidence type="ECO:0008006" key="4">
    <source>
        <dbReference type="Google" id="ProtNLM"/>
    </source>
</evidence>
<proteinExistence type="predicted"/>
<dbReference type="SUPFAM" id="SSF56935">
    <property type="entry name" value="Porins"/>
    <property type="match status" value="1"/>
</dbReference>
<feature type="signal peptide" evidence="1">
    <location>
        <begin position="1"/>
        <end position="21"/>
    </location>
</feature>
<name>A0A1I6Y1Q0_9RHOB</name>
<evidence type="ECO:0000313" key="2">
    <source>
        <dbReference type="EMBL" id="SFT44044.1"/>
    </source>
</evidence>
<dbReference type="EMBL" id="FPAW01000002">
    <property type="protein sequence ID" value="SFT44044.1"/>
    <property type="molecule type" value="Genomic_DNA"/>
</dbReference>
<gene>
    <name evidence="2" type="ORF">SAMN05216236_10218</name>
</gene>
<sequence>MTSYSLPFCAALAVIATSASAELKYQNDTGGSVELYGQLNPAYLSFDDGQETTDALTDSTHSNSRIGLWVRQAFGENTFTFNFETGLGLRPSSSVSQTFEADALNWQRVNIRKIDFSLKTERYGVFSAGQGSMAADGAAEVDLSGTTLATYVSIPDTAGAFSFRETGGNLSNWQIGDVFGDFDGGRLGRIRYDTPVFSGFSISASYGTEILAENVDLDSASIAINYAGEIGDFKMAGALAYARTDPEGAEDFSDTIGSFSVLHSSGTSVTVASGRRSEQGHYAYGKLGYQGHWLSFGKTALSIDYYRGWDRSIQGSRSDAFGFGAVQHIDDINAEIYLGYRTYELTDAAADYQDASSIFFGTRWKF</sequence>
<reference evidence="2 3" key="1">
    <citation type="submission" date="2016-10" db="EMBL/GenBank/DDBJ databases">
        <authorList>
            <person name="de Groot N.N."/>
        </authorList>
    </citation>
    <scope>NUCLEOTIDE SEQUENCE [LARGE SCALE GENOMIC DNA]</scope>
    <source>
        <strain evidence="2 3">CGMCC 1.10959</strain>
    </source>
</reference>
<dbReference type="Gene3D" id="2.40.160.10">
    <property type="entry name" value="Porin"/>
    <property type="match status" value="1"/>
</dbReference>
<feature type="chain" id="PRO_5010336954" description="Porin" evidence="1">
    <location>
        <begin position="22"/>
        <end position="366"/>
    </location>
</feature>
<dbReference type="eggNOG" id="COG3203">
    <property type="taxonomic scope" value="Bacteria"/>
</dbReference>
<protein>
    <recommendedName>
        <fullName evidence="4">Porin</fullName>
    </recommendedName>
</protein>
<dbReference type="InterPro" id="IPR023614">
    <property type="entry name" value="Porin_dom_sf"/>
</dbReference>
<dbReference type="Proteomes" id="UP000182466">
    <property type="component" value="Unassembled WGS sequence"/>
</dbReference>
<keyword evidence="1" id="KW-0732">Signal</keyword>
<accession>A0A1I6Y1Q0</accession>